<keyword evidence="4" id="KW-1185">Reference proteome</keyword>
<evidence type="ECO:0000259" key="2">
    <source>
        <dbReference type="Pfam" id="PF10988"/>
    </source>
</evidence>
<dbReference type="AlphaFoldDB" id="A0A2S7KPW6"/>
<comment type="caution">
    <text evidence="3">The sequence shown here is derived from an EMBL/GenBank/DDBJ whole genome shotgun (WGS) entry which is preliminary data.</text>
</comment>
<dbReference type="EMBL" id="MQUB01000001">
    <property type="protein sequence ID" value="PQB04661.1"/>
    <property type="molecule type" value="Genomic_DNA"/>
</dbReference>
<keyword evidence="1" id="KW-0732">Signal</keyword>
<reference evidence="3 4" key="1">
    <citation type="submission" date="2016-11" db="EMBL/GenBank/DDBJ databases">
        <title>Trade-off between light-utilization and light-protection in marine flavobacteria.</title>
        <authorList>
            <person name="Kumagai Y."/>
        </authorList>
    </citation>
    <scope>NUCLEOTIDE SEQUENCE [LARGE SCALE GENOMIC DNA]</scope>
    <source>
        <strain evidence="3 4">NBRC 107741</strain>
    </source>
</reference>
<name>A0A2S7KPW6_9FLAO</name>
<dbReference type="Pfam" id="PF10988">
    <property type="entry name" value="DUF2807"/>
    <property type="match status" value="1"/>
</dbReference>
<feature type="domain" description="Putative auto-transporter adhesin head GIN" evidence="2">
    <location>
        <begin position="44"/>
        <end position="223"/>
    </location>
</feature>
<feature type="chain" id="PRO_5015645808" description="Putative auto-transporter adhesin head GIN domain-containing protein" evidence="1">
    <location>
        <begin position="22"/>
        <end position="239"/>
    </location>
</feature>
<gene>
    <name evidence="3" type="ORF">BST85_06950</name>
</gene>
<protein>
    <recommendedName>
        <fullName evidence="2">Putative auto-transporter adhesin head GIN domain-containing protein</fullName>
    </recommendedName>
</protein>
<dbReference type="Proteomes" id="UP000239800">
    <property type="component" value="Unassembled WGS sequence"/>
</dbReference>
<feature type="signal peptide" evidence="1">
    <location>
        <begin position="1"/>
        <end position="21"/>
    </location>
</feature>
<evidence type="ECO:0000256" key="1">
    <source>
        <dbReference type="SAM" id="SignalP"/>
    </source>
</evidence>
<dbReference type="PROSITE" id="PS51257">
    <property type="entry name" value="PROKAR_LIPOPROTEIN"/>
    <property type="match status" value="1"/>
</dbReference>
<dbReference type="RefSeq" id="WP_245917651.1">
    <property type="nucleotide sequence ID" value="NZ_MQUB01000001.1"/>
</dbReference>
<sequence length="239" mass="24730">MKSIKILFVALLAVTATSCMGDWSFGQVNGNGDVVVDERNVGSFDGVKGSSGLDVYLTEGDEEKVVVEADENLQEIITTEVVGGVLKIGADKNIGRAKSKKVHVTYRKLTSIGASSGSDVIGNSLIEAESISLDSSSGADLEVEVAAREVYLECSSGADIKVSGRTDNLVASASSGSDIKARELEAKTCSANASSGADITVNVSERLNGKASSGGDIKYYGDPEAVSAKDGYSGSVRKM</sequence>
<accession>A0A2S7KPW6</accession>
<organism evidence="3 4">
    <name type="scientific">Aureitalea marina</name>
    <dbReference type="NCBI Taxonomy" id="930804"/>
    <lineage>
        <taxon>Bacteria</taxon>
        <taxon>Pseudomonadati</taxon>
        <taxon>Bacteroidota</taxon>
        <taxon>Flavobacteriia</taxon>
        <taxon>Flavobacteriales</taxon>
        <taxon>Flavobacteriaceae</taxon>
        <taxon>Aureitalea</taxon>
    </lineage>
</organism>
<evidence type="ECO:0000313" key="4">
    <source>
        <dbReference type="Proteomes" id="UP000239800"/>
    </source>
</evidence>
<evidence type="ECO:0000313" key="3">
    <source>
        <dbReference type="EMBL" id="PQB04661.1"/>
    </source>
</evidence>
<dbReference type="Gene3D" id="2.160.20.120">
    <property type="match status" value="1"/>
</dbReference>
<dbReference type="InterPro" id="IPR021255">
    <property type="entry name" value="DUF2807"/>
</dbReference>
<proteinExistence type="predicted"/>